<gene>
    <name evidence="2" type="ORF">O181_073443</name>
</gene>
<proteinExistence type="predicted"/>
<evidence type="ECO:0000313" key="2">
    <source>
        <dbReference type="EMBL" id="MBW0533728.1"/>
    </source>
</evidence>
<accession>A0A9Q3F947</accession>
<protein>
    <submittedName>
        <fullName evidence="2">Uncharacterized protein</fullName>
    </submittedName>
</protein>
<sequence length="94" mass="10224">MQSIQTAWNNLDDSVGIYHNDLVLNNYNATSTCGLASSQRLKQPSQSRILSKNLISTLIHQAREAATDIGKQPPGNMGRPGAANKLIEPAQDHQ</sequence>
<evidence type="ECO:0000313" key="3">
    <source>
        <dbReference type="Proteomes" id="UP000765509"/>
    </source>
</evidence>
<name>A0A9Q3F947_9BASI</name>
<reference evidence="2" key="1">
    <citation type="submission" date="2021-03" db="EMBL/GenBank/DDBJ databases">
        <title>Draft genome sequence of rust myrtle Austropuccinia psidii MF-1, a brazilian biotype.</title>
        <authorList>
            <person name="Quecine M.C."/>
            <person name="Pachon D.M.R."/>
            <person name="Bonatelli M.L."/>
            <person name="Correr F.H."/>
            <person name="Franceschini L.M."/>
            <person name="Leite T.F."/>
            <person name="Margarido G.R.A."/>
            <person name="Almeida C.A."/>
            <person name="Ferrarezi J.A."/>
            <person name="Labate C.A."/>
        </authorList>
    </citation>
    <scope>NUCLEOTIDE SEQUENCE</scope>
    <source>
        <strain evidence="2">MF-1</strain>
    </source>
</reference>
<dbReference type="Proteomes" id="UP000765509">
    <property type="component" value="Unassembled WGS sequence"/>
</dbReference>
<keyword evidence="3" id="KW-1185">Reference proteome</keyword>
<evidence type="ECO:0000256" key="1">
    <source>
        <dbReference type="SAM" id="MobiDB-lite"/>
    </source>
</evidence>
<comment type="caution">
    <text evidence="2">The sequence shown here is derived from an EMBL/GenBank/DDBJ whole genome shotgun (WGS) entry which is preliminary data.</text>
</comment>
<feature type="region of interest" description="Disordered" evidence="1">
    <location>
        <begin position="66"/>
        <end position="94"/>
    </location>
</feature>
<organism evidence="2 3">
    <name type="scientific">Austropuccinia psidii MF-1</name>
    <dbReference type="NCBI Taxonomy" id="1389203"/>
    <lineage>
        <taxon>Eukaryota</taxon>
        <taxon>Fungi</taxon>
        <taxon>Dikarya</taxon>
        <taxon>Basidiomycota</taxon>
        <taxon>Pucciniomycotina</taxon>
        <taxon>Pucciniomycetes</taxon>
        <taxon>Pucciniales</taxon>
        <taxon>Sphaerophragmiaceae</taxon>
        <taxon>Austropuccinia</taxon>
    </lineage>
</organism>
<dbReference type="AlphaFoldDB" id="A0A9Q3F947"/>
<dbReference type="EMBL" id="AVOT02038791">
    <property type="protein sequence ID" value="MBW0533728.1"/>
    <property type="molecule type" value="Genomic_DNA"/>
</dbReference>